<gene>
    <name evidence="3" type="ORF">SCAR479_04554</name>
</gene>
<dbReference type="InterPro" id="IPR056884">
    <property type="entry name" value="NPHP3-like_N"/>
</dbReference>
<dbReference type="Pfam" id="PF24883">
    <property type="entry name" value="NPHP3_N"/>
    <property type="match status" value="1"/>
</dbReference>
<protein>
    <recommendedName>
        <fullName evidence="2">NACHT domain-containing protein</fullName>
    </recommendedName>
</protein>
<dbReference type="InterPro" id="IPR036770">
    <property type="entry name" value="Ankyrin_rpt-contain_sf"/>
</dbReference>
<comment type="caution">
    <text evidence="3">The sequence shown here is derived from an EMBL/GenBank/DDBJ whole genome shotgun (WGS) entry which is preliminary data.</text>
</comment>
<keyword evidence="1" id="KW-0677">Repeat</keyword>
<evidence type="ECO:0000259" key="2">
    <source>
        <dbReference type="PROSITE" id="PS50837"/>
    </source>
</evidence>
<evidence type="ECO:0000313" key="4">
    <source>
        <dbReference type="Proteomes" id="UP001465668"/>
    </source>
</evidence>
<dbReference type="InterPro" id="IPR027417">
    <property type="entry name" value="P-loop_NTPase"/>
</dbReference>
<dbReference type="Gene3D" id="3.40.50.300">
    <property type="entry name" value="P-loop containing nucleotide triphosphate hydrolases"/>
    <property type="match status" value="1"/>
</dbReference>
<evidence type="ECO:0000256" key="1">
    <source>
        <dbReference type="ARBA" id="ARBA00022737"/>
    </source>
</evidence>
<keyword evidence="4" id="KW-1185">Reference proteome</keyword>
<feature type="domain" description="NACHT" evidence="2">
    <location>
        <begin position="215"/>
        <end position="356"/>
    </location>
</feature>
<dbReference type="EMBL" id="JARVKM010000015">
    <property type="protein sequence ID" value="KAK9778532.1"/>
    <property type="molecule type" value="Genomic_DNA"/>
</dbReference>
<dbReference type="InterPro" id="IPR007111">
    <property type="entry name" value="NACHT_NTPase"/>
</dbReference>
<organism evidence="3 4">
    <name type="scientific">Seiridium cardinale</name>
    <dbReference type="NCBI Taxonomy" id="138064"/>
    <lineage>
        <taxon>Eukaryota</taxon>
        <taxon>Fungi</taxon>
        <taxon>Dikarya</taxon>
        <taxon>Ascomycota</taxon>
        <taxon>Pezizomycotina</taxon>
        <taxon>Sordariomycetes</taxon>
        <taxon>Xylariomycetidae</taxon>
        <taxon>Amphisphaeriales</taxon>
        <taxon>Sporocadaceae</taxon>
        <taxon>Seiridium</taxon>
    </lineage>
</organism>
<dbReference type="PANTHER" id="PTHR10039">
    <property type="entry name" value="AMELOGENIN"/>
    <property type="match status" value="1"/>
</dbReference>
<accession>A0ABR2XXL5</accession>
<dbReference type="Proteomes" id="UP001465668">
    <property type="component" value="Unassembled WGS sequence"/>
</dbReference>
<reference evidence="3 4" key="1">
    <citation type="submission" date="2024-02" db="EMBL/GenBank/DDBJ databases">
        <title>First draft genome assembly of two strains of Seiridium cardinale.</title>
        <authorList>
            <person name="Emiliani G."/>
            <person name="Scali E."/>
        </authorList>
    </citation>
    <scope>NUCLEOTIDE SEQUENCE [LARGE SCALE GENOMIC DNA]</scope>
    <source>
        <strain evidence="3 4">BM-138-000479</strain>
    </source>
</reference>
<dbReference type="PROSITE" id="PS50837">
    <property type="entry name" value="NACHT"/>
    <property type="match status" value="1"/>
</dbReference>
<sequence length="935" mass="105506">MAEVGTILAIVQIADRVIGLCKYWIETIRDAPSDLRSILLETSMLQATFKNIEFLATCGDALSTTISDMLDPNGPIEHCRKVLMELTNLIPPEVVLAAHNSMPRKERTKMMLARLAWPLRENKAHKLLQELGRFKTTIRLALTTQSAQDIQAVKTNTVQMLNMLSDNHRHEFYRWLERTDPSSLHNRSLRLVEDGTCTWILRSPDWSDWLGKRFRCIWLHGIPGAGKTILASYLVNTVKDHCNKATISKLAFAYYYCYFGHNQDEAAPFLRWLITRLCRQLKVIPTYAYNLFEQGCEPSLPELLTCLSTSLEGFDTAYVIIDAVDESAPRDNLLKVIRDLACDARFRNLQILATSREYVDIERVLAGISRPVSMSNPFIAEDIRSYVHSTLQTNGKFKRWPQQLLTEVEEALSAGAKGMFRWAVCQLDRLQRLRGEAQAVRKALATLPKTLDETYERIFLEIPEEDKPLVRQCLGWIDFHNKVYGVSVPVSIVVHAIHSAIDDLSLDVTPTSMDEEDLRETCGCLVRIADDMGFPTNLGDSDQDAPIVPVVSFAHYTVREFLGSERISASTANYFALEEDKIQSNILTQVLRTALDFASLKPMDPSNYSERLEVKKILFKELVGNFHLYCAISVMISLSTLADQISCHPDLIDIMFRLLSPLGSHFKNIMESLAHIEDLLSLVNDSYSQGGQFGNFWSLVWDTNFQSTTDDAKMLFEILIIAGPETKLTEKLIKNTARAVDLFYAPLAFTIDMERSLGKGNIETSSICYKGSMVEFFAQNEIVGGQLCLRFILDQMQHLLNPNAVLYFFAGSSSHTLYDGGDEEYLIRRIIELGADPNCYGYATTPLQIAVANMDNEGADTLLQAGADPTRVGDPDGIRLSGILRDFQDLEGMGPIDICRRKSCEANHPEEKQACQLIEALLIRYRMAIPYLMEC</sequence>
<evidence type="ECO:0000313" key="3">
    <source>
        <dbReference type="EMBL" id="KAK9778532.1"/>
    </source>
</evidence>
<dbReference type="SUPFAM" id="SSF52540">
    <property type="entry name" value="P-loop containing nucleoside triphosphate hydrolases"/>
    <property type="match status" value="1"/>
</dbReference>
<dbReference type="PANTHER" id="PTHR10039:SF16">
    <property type="entry name" value="GPI INOSITOL-DEACYLASE"/>
    <property type="match status" value="1"/>
</dbReference>
<dbReference type="Gene3D" id="1.25.40.20">
    <property type="entry name" value="Ankyrin repeat-containing domain"/>
    <property type="match status" value="1"/>
</dbReference>
<proteinExistence type="predicted"/>
<name>A0ABR2XXL5_9PEZI</name>